<keyword evidence="6 11" id="KW-0812">Transmembrane</keyword>
<organism evidence="12 13">
    <name type="scientific">Ceriporiopsis subvermispora (strain B)</name>
    <name type="common">White-rot fungus</name>
    <name type="synonym">Gelatoporia subvermispora</name>
    <dbReference type="NCBI Taxonomy" id="914234"/>
    <lineage>
        <taxon>Eukaryota</taxon>
        <taxon>Fungi</taxon>
        <taxon>Dikarya</taxon>
        <taxon>Basidiomycota</taxon>
        <taxon>Agaricomycotina</taxon>
        <taxon>Agaricomycetes</taxon>
        <taxon>Polyporales</taxon>
        <taxon>Gelatoporiaceae</taxon>
        <taxon>Gelatoporia</taxon>
    </lineage>
</organism>
<feature type="transmembrane region" description="Helical" evidence="11">
    <location>
        <begin position="16"/>
        <end position="49"/>
    </location>
</feature>
<evidence type="ECO:0000256" key="5">
    <source>
        <dbReference type="ARBA" id="ARBA00022679"/>
    </source>
</evidence>
<evidence type="ECO:0000256" key="7">
    <source>
        <dbReference type="ARBA" id="ARBA00022824"/>
    </source>
</evidence>
<keyword evidence="8 11" id="KW-1133">Transmembrane helix</keyword>
<comment type="caution">
    <text evidence="11">Lacks conserved residue(s) required for the propagation of feature annotation.</text>
</comment>
<reference evidence="12 13" key="1">
    <citation type="journal article" date="2012" name="Proc. Natl. Acad. Sci. U.S.A.">
        <title>Comparative genomics of Ceriporiopsis subvermispora and Phanerochaete chrysosporium provide insight into selective ligninolysis.</title>
        <authorList>
            <person name="Fernandez-Fueyo E."/>
            <person name="Ruiz-Duenas F.J."/>
            <person name="Ferreira P."/>
            <person name="Floudas D."/>
            <person name="Hibbett D.S."/>
            <person name="Canessa P."/>
            <person name="Larrondo L.F."/>
            <person name="James T.Y."/>
            <person name="Seelenfreund D."/>
            <person name="Lobos S."/>
            <person name="Polanco R."/>
            <person name="Tello M."/>
            <person name="Honda Y."/>
            <person name="Watanabe T."/>
            <person name="Watanabe T."/>
            <person name="Ryu J.S."/>
            <person name="Kubicek C.P."/>
            <person name="Schmoll M."/>
            <person name="Gaskell J."/>
            <person name="Hammel K.E."/>
            <person name="St John F.J."/>
            <person name="Vanden Wymelenberg A."/>
            <person name="Sabat G."/>
            <person name="Splinter BonDurant S."/>
            <person name="Syed K."/>
            <person name="Yadav J.S."/>
            <person name="Doddapaneni H."/>
            <person name="Subramanian V."/>
            <person name="Lavin J.L."/>
            <person name="Oguiza J.A."/>
            <person name="Perez G."/>
            <person name="Pisabarro A.G."/>
            <person name="Ramirez L."/>
            <person name="Santoyo F."/>
            <person name="Master E."/>
            <person name="Coutinho P.M."/>
            <person name="Henrissat B."/>
            <person name="Lombard V."/>
            <person name="Magnuson J.K."/>
            <person name="Kuees U."/>
            <person name="Hori C."/>
            <person name="Igarashi K."/>
            <person name="Samejima M."/>
            <person name="Held B.W."/>
            <person name="Barry K.W."/>
            <person name="LaButti K.M."/>
            <person name="Lapidus A."/>
            <person name="Lindquist E.A."/>
            <person name="Lucas S.M."/>
            <person name="Riley R."/>
            <person name="Salamov A.A."/>
            <person name="Hoffmeister D."/>
            <person name="Schwenk D."/>
            <person name="Hadar Y."/>
            <person name="Yarden O."/>
            <person name="de Vries R.P."/>
            <person name="Wiebenga A."/>
            <person name="Stenlid J."/>
            <person name="Eastwood D."/>
            <person name="Grigoriev I.V."/>
            <person name="Berka R.M."/>
            <person name="Blanchette R.A."/>
            <person name="Kersten P."/>
            <person name="Martinez A.T."/>
            <person name="Vicuna R."/>
            <person name="Cullen D."/>
        </authorList>
    </citation>
    <scope>NUCLEOTIDE SEQUENCE [LARGE SCALE GENOMIC DNA]</scope>
    <source>
        <strain evidence="12 13">B</strain>
    </source>
</reference>
<evidence type="ECO:0000256" key="8">
    <source>
        <dbReference type="ARBA" id="ARBA00022989"/>
    </source>
</evidence>
<feature type="transmembrane region" description="Helical" evidence="11">
    <location>
        <begin position="190"/>
        <end position="207"/>
    </location>
</feature>
<dbReference type="AlphaFoldDB" id="M2QXK8"/>
<keyword evidence="7 11" id="KW-0256">Endoplasmic reticulum</keyword>
<dbReference type="HOGENOM" id="CLU_059409_0_0_1"/>
<dbReference type="GO" id="GO:0000026">
    <property type="term" value="F:alpha-1,2-mannosyltransferase activity"/>
    <property type="evidence" value="ECO:0007669"/>
    <property type="project" value="TreeGrafter"/>
</dbReference>
<dbReference type="GO" id="GO:0006506">
    <property type="term" value="P:GPI anchor biosynthetic process"/>
    <property type="evidence" value="ECO:0007669"/>
    <property type="project" value="UniProtKB-KW"/>
</dbReference>
<evidence type="ECO:0000256" key="4">
    <source>
        <dbReference type="ARBA" id="ARBA00022676"/>
    </source>
</evidence>
<dbReference type="OrthoDB" id="10066429at2759"/>
<comment type="subcellular location">
    <subcellularLocation>
        <location evidence="1 11">Endoplasmic reticulum membrane</location>
        <topology evidence="1 11">Multi-pass membrane protein</topology>
    </subcellularLocation>
</comment>
<evidence type="ECO:0000256" key="11">
    <source>
        <dbReference type="RuleBase" id="RU363075"/>
    </source>
</evidence>
<gene>
    <name evidence="12" type="ORF">CERSUDRAFT_95127</name>
</gene>
<keyword evidence="5 12" id="KW-0808">Transferase</keyword>
<evidence type="ECO:0000256" key="1">
    <source>
        <dbReference type="ARBA" id="ARBA00004477"/>
    </source>
</evidence>
<protein>
    <recommendedName>
        <fullName evidence="11">Mannosyltransferase</fullName>
        <ecNumber evidence="11">2.4.1.-</ecNumber>
    </recommendedName>
</protein>
<keyword evidence="13" id="KW-1185">Reference proteome</keyword>
<dbReference type="PANTHER" id="PTHR22760">
    <property type="entry name" value="GLYCOSYLTRANSFERASE"/>
    <property type="match status" value="1"/>
</dbReference>
<feature type="transmembrane region" description="Helical" evidence="11">
    <location>
        <begin position="61"/>
        <end position="82"/>
    </location>
</feature>
<dbReference type="STRING" id="914234.M2QXK8"/>
<keyword evidence="4 11" id="KW-0328">Glycosyltransferase</keyword>
<dbReference type="Pfam" id="PF03901">
    <property type="entry name" value="Glyco_transf_22"/>
    <property type="match status" value="1"/>
</dbReference>
<name>M2QXK8_CERS8</name>
<feature type="transmembrane region" description="Helical" evidence="11">
    <location>
        <begin position="214"/>
        <end position="233"/>
    </location>
</feature>
<evidence type="ECO:0000313" key="12">
    <source>
        <dbReference type="EMBL" id="EMD36855.1"/>
    </source>
</evidence>
<evidence type="ECO:0000256" key="10">
    <source>
        <dbReference type="ARBA" id="ARBA00038466"/>
    </source>
</evidence>
<dbReference type="EC" id="2.4.1.-" evidence="11"/>
<evidence type="ECO:0000256" key="3">
    <source>
        <dbReference type="ARBA" id="ARBA00022502"/>
    </source>
</evidence>
<keyword evidence="3" id="KW-0337">GPI-anchor biosynthesis</keyword>
<evidence type="ECO:0000256" key="2">
    <source>
        <dbReference type="ARBA" id="ARBA00004687"/>
    </source>
</evidence>
<dbReference type="PANTHER" id="PTHR22760:SF3">
    <property type="entry name" value="GPI MANNOSYLTRANSFERASE 4"/>
    <property type="match status" value="1"/>
</dbReference>
<accession>M2QXK8</accession>
<dbReference type="EMBL" id="KB445797">
    <property type="protein sequence ID" value="EMD36855.1"/>
    <property type="molecule type" value="Genomic_DNA"/>
</dbReference>
<evidence type="ECO:0000313" key="13">
    <source>
        <dbReference type="Proteomes" id="UP000016930"/>
    </source>
</evidence>
<dbReference type="InterPro" id="IPR005599">
    <property type="entry name" value="GPI_mannosylTrfase"/>
</dbReference>
<comment type="pathway">
    <text evidence="2">Glycolipid biosynthesis; glycosylphosphatidylinositol-anchor biosynthesis.</text>
</comment>
<comment type="similarity">
    <text evidence="10">Belongs to the glycosyltransferase 22 family. PIGZ subfamily.</text>
</comment>
<evidence type="ECO:0000256" key="9">
    <source>
        <dbReference type="ARBA" id="ARBA00023136"/>
    </source>
</evidence>
<keyword evidence="9 11" id="KW-0472">Membrane</keyword>
<proteinExistence type="inferred from homology"/>
<dbReference type="GO" id="GO:0005789">
    <property type="term" value="C:endoplasmic reticulum membrane"/>
    <property type="evidence" value="ECO:0007669"/>
    <property type="project" value="UniProtKB-SubCell"/>
</dbReference>
<sequence length="391" mass="43738">MSVWQGNMRDKALRPLIYLTILCIVGISTRVTFIAFASPIAVEVFSWLLNLGKTGRPLSSVLRLVSMSLATAVISAALVVAADSAYFHPDRDDSYVITPLNFLRYNLSSENLAEHGLHPRWLHVAVNLPMIIGPGLLYYAVLATSEVLQYAWAEHSQASNVLHKINKTCIYMVLASLAIMSVQPHQEPRFLIPLLVPIIVLVSNSGYLARTGKLFWVTWIIINVALALLFGVLHQGGVVPSLLYLHDEVIRAIDTTETFDRPVAAIFYWKTYMPPRRFLGVFERDVSEGLFHISDHASSPPSTLLQHIVHSRGTQSTILVMPVHAFDLIPREVHNCFHIRRKVFPHLDLDNIAESMAIGGKDGMSLGIYNVDTSCLASWEFDVRDPIVDHR</sequence>
<evidence type="ECO:0000256" key="6">
    <source>
        <dbReference type="ARBA" id="ARBA00022692"/>
    </source>
</evidence>
<dbReference type="Proteomes" id="UP000016930">
    <property type="component" value="Unassembled WGS sequence"/>
</dbReference>